<reference evidence="6 7" key="1">
    <citation type="submission" date="2019-09" db="EMBL/GenBank/DDBJ databases">
        <title>Genome sequence and assembly of Adhaeribacter sp.</title>
        <authorList>
            <person name="Chhetri G."/>
        </authorList>
    </citation>
    <scope>NUCLEOTIDE SEQUENCE [LARGE SCALE GENOMIC DNA]</scope>
    <source>
        <strain evidence="6 7">DK36</strain>
    </source>
</reference>
<sequence>MKAISASLKFFLVQKLQISNKEALQHILSGRVLVNGKKGNLAQPLHPEDVVIIDQQVIKEGKEFIYLAYYKPRGIESTLNQNIAHSLGQALNFSEKVFPVGRLDKESEGLMLLTNHGQIYDRIVHAKNHQEKEYLVTVNNPLTPAVLAQLASGVEIMGQRTRPAVVNQVNSTAFNIILTQGLNRQIRRMCYKLGYGVERLIRKRLVNIELGNLEPGEWRHLTSNELAVLQEKIALRNYRIFY</sequence>
<dbReference type="PANTHER" id="PTHR47683:SF2">
    <property type="entry name" value="RNA-BINDING S4 DOMAIN-CONTAINING PROTEIN"/>
    <property type="match status" value="1"/>
</dbReference>
<proteinExistence type="inferred from homology"/>
<dbReference type="InterPro" id="IPR018496">
    <property type="entry name" value="PsdUridine_synth_RsuA/RluB_CS"/>
</dbReference>
<dbReference type="Gene3D" id="3.10.290.10">
    <property type="entry name" value="RNA-binding S4 domain"/>
    <property type="match status" value="1"/>
</dbReference>
<dbReference type="FunFam" id="3.30.70.1560:FF:000002">
    <property type="entry name" value="Pseudouridine synthase"/>
    <property type="match status" value="1"/>
</dbReference>
<organism evidence="6 7">
    <name type="scientific">Adhaeribacter rhizoryzae</name>
    <dbReference type="NCBI Taxonomy" id="2607907"/>
    <lineage>
        <taxon>Bacteria</taxon>
        <taxon>Pseudomonadati</taxon>
        <taxon>Bacteroidota</taxon>
        <taxon>Cytophagia</taxon>
        <taxon>Cytophagales</taxon>
        <taxon>Hymenobacteraceae</taxon>
        <taxon>Adhaeribacter</taxon>
    </lineage>
</organism>
<dbReference type="PROSITE" id="PS01149">
    <property type="entry name" value="PSI_RSU"/>
    <property type="match status" value="1"/>
</dbReference>
<evidence type="ECO:0000259" key="5">
    <source>
        <dbReference type="SMART" id="SM00363"/>
    </source>
</evidence>
<name>A0A5M6D2J0_9BACT</name>
<comment type="similarity">
    <text evidence="1 4">Belongs to the pseudouridine synthase RsuA family.</text>
</comment>
<dbReference type="PANTHER" id="PTHR47683">
    <property type="entry name" value="PSEUDOURIDINE SYNTHASE FAMILY PROTEIN-RELATED"/>
    <property type="match status" value="1"/>
</dbReference>
<dbReference type="SUPFAM" id="SSF55120">
    <property type="entry name" value="Pseudouridine synthase"/>
    <property type="match status" value="1"/>
</dbReference>
<dbReference type="InterPro" id="IPR020094">
    <property type="entry name" value="TruA/RsuA/RluB/E/F_N"/>
</dbReference>
<dbReference type="SUPFAM" id="SSF55174">
    <property type="entry name" value="Alpha-L RNA-binding motif"/>
    <property type="match status" value="1"/>
</dbReference>
<feature type="domain" description="RNA-binding S4" evidence="5">
    <location>
        <begin position="6"/>
        <end position="62"/>
    </location>
</feature>
<dbReference type="Gene3D" id="3.30.70.1560">
    <property type="entry name" value="Alpha-L RNA-binding motif"/>
    <property type="match status" value="1"/>
</dbReference>
<dbReference type="EC" id="5.4.99.-" evidence="4"/>
<protein>
    <recommendedName>
        <fullName evidence="4">Pseudouridine synthase</fullName>
        <ecNumber evidence="4">5.4.99.-</ecNumber>
    </recommendedName>
</protein>
<dbReference type="InterPro" id="IPR042092">
    <property type="entry name" value="PsdUridine_s_RsuA/RluB/E/F_cat"/>
</dbReference>
<dbReference type="GO" id="GO:0000455">
    <property type="term" value="P:enzyme-directed rRNA pseudouridine synthesis"/>
    <property type="evidence" value="ECO:0007669"/>
    <property type="project" value="UniProtKB-ARBA"/>
</dbReference>
<dbReference type="NCBIfam" id="TIGR00093">
    <property type="entry name" value="pseudouridine synthase"/>
    <property type="match status" value="1"/>
</dbReference>
<evidence type="ECO:0000256" key="4">
    <source>
        <dbReference type="RuleBase" id="RU003887"/>
    </source>
</evidence>
<dbReference type="AlphaFoldDB" id="A0A5M6D2J0"/>
<dbReference type="EMBL" id="VWSF01000023">
    <property type="protein sequence ID" value="KAA5541226.1"/>
    <property type="molecule type" value="Genomic_DNA"/>
</dbReference>
<accession>A0A5M6D2J0</accession>
<evidence type="ECO:0000313" key="6">
    <source>
        <dbReference type="EMBL" id="KAA5541226.1"/>
    </source>
</evidence>
<evidence type="ECO:0000256" key="2">
    <source>
        <dbReference type="ARBA" id="ARBA00023235"/>
    </source>
</evidence>
<dbReference type="SMART" id="SM00363">
    <property type="entry name" value="S4"/>
    <property type="match status" value="1"/>
</dbReference>
<dbReference type="InterPro" id="IPR000748">
    <property type="entry name" value="PsdUridine_synth_RsuA/RluB/E/F"/>
</dbReference>
<evidence type="ECO:0000256" key="3">
    <source>
        <dbReference type="PROSITE-ProRule" id="PRU00182"/>
    </source>
</evidence>
<dbReference type="GO" id="GO:0003723">
    <property type="term" value="F:RNA binding"/>
    <property type="evidence" value="ECO:0007669"/>
    <property type="project" value="UniProtKB-KW"/>
</dbReference>
<dbReference type="CDD" id="cd00165">
    <property type="entry name" value="S4"/>
    <property type="match status" value="1"/>
</dbReference>
<keyword evidence="2 4" id="KW-0413">Isomerase</keyword>
<gene>
    <name evidence="6" type="ORF">F0145_21590</name>
</gene>
<evidence type="ECO:0000256" key="1">
    <source>
        <dbReference type="ARBA" id="ARBA00008348"/>
    </source>
</evidence>
<dbReference type="PROSITE" id="PS50889">
    <property type="entry name" value="S4"/>
    <property type="match status" value="1"/>
</dbReference>
<dbReference type="InterPro" id="IPR050343">
    <property type="entry name" value="RsuA_PseudoU_synthase"/>
</dbReference>
<dbReference type="InterPro" id="IPR002942">
    <property type="entry name" value="S4_RNA-bd"/>
</dbReference>
<dbReference type="RefSeq" id="WP_150091892.1">
    <property type="nucleotide sequence ID" value="NZ_VWSF01000023.1"/>
</dbReference>
<dbReference type="Pfam" id="PF00849">
    <property type="entry name" value="PseudoU_synth_2"/>
    <property type="match status" value="1"/>
</dbReference>
<keyword evidence="7" id="KW-1185">Reference proteome</keyword>
<comment type="caution">
    <text evidence="6">The sequence shown here is derived from an EMBL/GenBank/DDBJ whole genome shotgun (WGS) entry which is preliminary data.</text>
</comment>
<keyword evidence="3" id="KW-0694">RNA-binding</keyword>
<dbReference type="InterPro" id="IPR036986">
    <property type="entry name" value="S4_RNA-bd_sf"/>
</dbReference>
<dbReference type="Gene3D" id="3.30.70.580">
    <property type="entry name" value="Pseudouridine synthase I, catalytic domain, N-terminal subdomain"/>
    <property type="match status" value="1"/>
</dbReference>
<dbReference type="Proteomes" id="UP000323426">
    <property type="component" value="Unassembled WGS sequence"/>
</dbReference>
<dbReference type="InterPro" id="IPR020103">
    <property type="entry name" value="PsdUridine_synth_cat_dom_sf"/>
</dbReference>
<dbReference type="GO" id="GO:0120159">
    <property type="term" value="F:rRNA pseudouridine synthase activity"/>
    <property type="evidence" value="ECO:0007669"/>
    <property type="project" value="UniProtKB-ARBA"/>
</dbReference>
<dbReference type="InterPro" id="IPR006145">
    <property type="entry name" value="PsdUridine_synth_RsuA/RluA"/>
</dbReference>
<evidence type="ECO:0000313" key="7">
    <source>
        <dbReference type="Proteomes" id="UP000323426"/>
    </source>
</evidence>